<dbReference type="Proteomes" id="UP000030758">
    <property type="component" value="Unassembled WGS sequence"/>
</dbReference>
<sequence length="102" mass="10831">MDCNTLARMNSLSKMSGSRSPTVPSCLHCSSQYCITLSPPYGSEVALPADFGTVSSPVLGCNGGFSEFEWSVSFPSPQGPEPVTRVDRNLLPGLCSWGLPEC</sequence>
<evidence type="ECO:0000313" key="2">
    <source>
        <dbReference type="EMBL" id="KFD59828.1"/>
    </source>
</evidence>
<gene>
    <name evidence="2" type="ORF">M514_27991</name>
</gene>
<protein>
    <submittedName>
        <fullName evidence="2">Uncharacterized protein</fullName>
    </submittedName>
</protein>
<dbReference type="AlphaFoldDB" id="A0A085MRI2"/>
<organism evidence="2">
    <name type="scientific">Trichuris suis</name>
    <name type="common">pig whipworm</name>
    <dbReference type="NCBI Taxonomy" id="68888"/>
    <lineage>
        <taxon>Eukaryota</taxon>
        <taxon>Metazoa</taxon>
        <taxon>Ecdysozoa</taxon>
        <taxon>Nematoda</taxon>
        <taxon>Enoplea</taxon>
        <taxon>Dorylaimia</taxon>
        <taxon>Trichinellida</taxon>
        <taxon>Trichuridae</taxon>
        <taxon>Trichuris</taxon>
    </lineage>
</organism>
<feature type="compositionally biased region" description="Polar residues" evidence="1">
    <location>
        <begin position="7"/>
        <end position="22"/>
    </location>
</feature>
<reference evidence="2" key="1">
    <citation type="journal article" date="2014" name="Nat. Genet.">
        <title>Genome and transcriptome of the porcine whipworm Trichuris suis.</title>
        <authorList>
            <person name="Jex A.R."/>
            <person name="Nejsum P."/>
            <person name="Schwarz E.M."/>
            <person name="Hu L."/>
            <person name="Young N.D."/>
            <person name="Hall R.S."/>
            <person name="Korhonen P.K."/>
            <person name="Liao S."/>
            <person name="Thamsborg S."/>
            <person name="Xia J."/>
            <person name="Xu P."/>
            <person name="Wang S."/>
            <person name="Scheerlinck J.P."/>
            <person name="Hofmann A."/>
            <person name="Sternberg P.W."/>
            <person name="Wang J."/>
            <person name="Gasser R.B."/>
        </authorList>
    </citation>
    <scope>NUCLEOTIDE SEQUENCE [LARGE SCALE GENOMIC DNA]</scope>
    <source>
        <strain evidence="2">DCEP-RM93F</strain>
    </source>
</reference>
<proteinExistence type="predicted"/>
<accession>A0A085MRI2</accession>
<name>A0A085MRI2_9BILA</name>
<evidence type="ECO:0000256" key="1">
    <source>
        <dbReference type="SAM" id="MobiDB-lite"/>
    </source>
</evidence>
<feature type="region of interest" description="Disordered" evidence="1">
    <location>
        <begin position="1"/>
        <end position="22"/>
    </location>
</feature>
<dbReference type="EMBL" id="KL367728">
    <property type="protein sequence ID" value="KFD59828.1"/>
    <property type="molecule type" value="Genomic_DNA"/>
</dbReference>